<organism evidence="2 3">
    <name type="scientific">Ceratitis capitata</name>
    <name type="common">Mediterranean fruit fly</name>
    <name type="synonym">Tephritis capitata</name>
    <dbReference type="NCBI Taxonomy" id="7213"/>
    <lineage>
        <taxon>Eukaryota</taxon>
        <taxon>Metazoa</taxon>
        <taxon>Ecdysozoa</taxon>
        <taxon>Arthropoda</taxon>
        <taxon>Hexapoda</taxon>
        <taxon>Insecta</taxon>
        <taxon>Pterygota</taxon>
        <taxon>Neoptera</taxon>
        <taxon>Endopterygota</taxon>
        <taxon>Diptera</taxon>
        <taxon>Brachycera</taxon>
        <taxon>Muscomorpha</taxon>
        <taxon>Tephritoidea</taxon>
        <taxon>Tephritidae</taxon>
        <taxon>Ceratitis</taxon>
        <taxon>Ceratitis</taxon>
    </lineage>
</organism>
<dbReference type="AlphaFoldDB" id="A0A811UWQ8"/>
<feature type="compositionally biased region" description="Basic and acidic residues" evidence="1">
    <location>
        <begin position="26"/>
        <end position="38"/>
    </location>
</feature>
<evidence type="ECO:0000313" key="3">
    <source>
        <dbReference type="Proteomes" id="UP000606786"/>
    </source>
</evidence>
<dbReference type="OrthoDB" id="1732493at2759"/>
<accession>A0A811UWQ8</accession>
<evidence type="ECO:0000313" key="2">
    <source>
        <dbReference type="EMBL" id="CAD7003091.1"/>
    </source>
</evidence>
<protein>
    <submittedName>
        <fullName evidence="2">(Mediterranean fruit fly) hypothetical protein</fullName>
    </submittedName>
</protein>
<feature type="compositionally biased region" description="Basic and acidic residues" evidence="1">
    <location>
        <begin position="1"/>
        <end position="16"/>
    </location>
</feature>
<dbReference type="EMBL" id="CAJHJT010000034">
    <property type="protein sequence ID" value="CAD7003091.1"/>
    <property type="molecule type" value="Genomic_DNA"/>
</dbReference>
<sequence length="101" mass="11653">MDWRSTDSTDHHDRVQRQLSVSSDSKLLDDDIREETRVIMRPKKPPRPKSEVFLNKQDPHPRRKRFSAFGGDSPFGKSDAYIKLEPLGEGSYATVYKGFSK</sequence>
<keyword evidence="3" id="KW-1185">Reference proteome</keyword>
<reference evidence="2" key="1">
    <citation type="submission" date="2020-11" db="EMBL/GenBank/DDBJ databases">
        <authorList>
            <person name="Whitehead M."/>
        </authorList>
    </citation>
    <scope>NUCLEOTIDE SEQUENCE</scope>
    <source>
        <strain evidence="2">EGII</strain>
    </source>
</reference>
<proteinExistence type="predicted"/>
<gene>
    <name evidence="2" type="ORF">CCAP1982_LOCUS11554</name>
</gene>
<name>A0A811UWQ8_CERCA</name>
<comment type="caution">
    <text evidence="2">The sequence shown here is derived from an EMBL/GenBank/DDBJ whole genome shotgun (WGS) entry which is preliminary data.</text>
</comment>
<dbReference type="Proteomes" id="UP000606786">
    <property type="component" value="Unassembled WGS sequence"/>
</dbReference>
<feature type="region of interest" description="Disordered" evidence="1">
    <location>
        <begin position="1"/>
        <end position="71"/>
    </location>
</feature>
<evidence type="ECO:0000256" key="1">
    <source>
        <dbReference type="SAM" id="MobiDB-lite"/>
    </source>
</evidence>